<evidence type="ECO:0000313" key="2">
    <source>
        <dbReference type="EMBL" id="POB41734.1"/>
    </source>
</evidence>
<evidence type="ECO:0000256" key="1">
    <source>
        <dbReference type="SAM" id="SignalP"/>
    </source>
</evidence>
<reference evidence="2 3" key="1">
    <citation type="journal article" date="2018" name="Front. Microbiol.">
        <title>Phylogeny of Vibrio vulnificus from the Analysis of the Core-Genome: Implications for Intra-Species Taxonomy.</title>
        <authorList>
            <person name="Roig F.J."/>
            <person name="Gonzalez-Candelas F."/>
            <person name="Sanjuan E."/>
            <person name="Fouz B."/>
            <person name="Feil E.J."/>
            <person name="Llorens C."/>
            <person name="Baker-Austin C."/>
            <person name="Oliver J.D."/>
            <person name="Danin-Poleg Y."/>
            <person name="Gibas C.J."/>
            <person name="Kashi Y."/>
            <person name="Gulig P.A."/>
            <person name="Morrison S.S."/>
            <person name="Amaro C."/>
        </authorList>
    </citation>
    <scope>NUCLEOTIDE SEQUENCE [LARGE SCALE GENOMIC DNA]</scope>
    <source>
        <strain evidence="2 3">CECT4608</strain>
    </source>
</reference>
<organism evidence="2 3">
    <name type="scientific">Vibrio vulnificus</name>
    <dbReference type="NCBI Taxonomy" id="672"/>
    <lineage>
        <taxon>Bacteria</taxon>
        <taxon>Pseudomonadati</taxon>
        <taxon>Pseudomonadota</taxon>
        <taxon>Gammaproteobacteria</taxon>
        <taxon>Vibrionales</taxon>
        <taxon>Vibrionaceae</taxon>
        <taxon>Vibrio</taxon>
    </lineage>
</organism>
<comment type="caution">
    <text evidence="2">The sequence shown here is derived from an EMBL/GenBank/DDBJ whole genome shotgun (WGS) entry which is preliminary data.</text>
</comment>
<evidence type="ECO:0000313" key="3">
    <source>
        <dbReference type="Proteomes" id="UP000237466"/>
    </source>
</evidence>
<protein>
    <recommendedName>
        <fullName evidence="4">Porin</fullName>
    </recommendedName>
</protein>
<accession>A0A2S3QV46</accession>
<keyword evidence="1" id="KW-0732">Signal</keyword>
<name>A0A2S3QV46_VIBVL</name>
<feature type="chain" id="PRO_5015391600" description="Porin" evidence="1">
    <location>
        <begin position="20"/>
        <end position="387"/>
    </location>
</feature>
<dbReference type="RefSeq" id="WP_045618820.1">
    <property type="nucleotide sequence ID" value="NZ_JAERHR010000005.1"/>
</dbReference>
<proteinExistence type="predicted"/>
<dbReference type="SUPFAM" id="SSF56935">
    <property type="entry name" value="Porins"/>
    <property type="match status" value="1"/>
</dbReference>
<dbReference type="Proteomes" id="UP000237466">
    <property type="component" value="Unassembled WGS sequence"/>
</dbReference>
<feature type="signal peptide" evidence="1">
    <location>
        <begin position="1"/>
        <end position="19"/>
    </location>
</feature>
<sequence length="387" mass="42815">MKKTMLASLIVATTFSTNAANLEDLSISGFGSVGMGKSNNDIGYARYTAEKIDWEQETLAGLQFDFQINDKAKFVTQLVANSRYDYAPKIEMAYASYEFEAFTARAGKLRLPLFFYSDYIDLGYAYPMIRPSQETYEHIVLKSYTGADLLIPVEFEHSSLLLQPVVGIATIDEDDSSIGEVKLDKMLGLSANWNYGDFSLRGSYFIAEANPKCDKGDTNSAPCQRAALLGVHKQDGQFISLGAQYDNGSLLANIEATDVKLDGKFSDTRSASGLLGYRVAAFTPYLAVSWMQTTDNDERPAPTPALAATNLPAYKQALGLNRLMNYERLSYSIGSRWDFATNMALKFDITYADYQNTSGGFKSNIDNTGAFNEKDSVVYSARLDFVF</sequence>
<evidence type="ECO:0008006" key="4">
    <source>
        <dbReference type="Google" id="ProtNLM"/>
    </source>
</evidence>
<dbReference type="AlphaFoldDB" id="A0A2S3QV46"/>
<gene>
    <name evidence="2" type="ORF">CRN52_22335</name>
</gene>
<dbReference type="EMBL" id="PDGH01000146">
    <property type="protein sequence ID" value="POB41734.1"/>
    <property type="molecule type" value="Genomic_DNA"/>
</dbReference>